<accession>A0ABP6S7T1</accession>
<evidence type="ECO:0000256" key="1">
    <source>
        <dbReference type="SAM" id="MobiDB-lite"/>
    </source>
</evidence>
<gene>
    <name evidence="2" type="ORF">GCM10020367_16620</name>
</gene>
<evidence type="ECO:0000313" key="2">
    <source>
        <dbReference type="EMBL" id="GAA3370343.1"/>
    </source>
</evidence>
<feature type="compositionally biased region" description="Low complexity" evidence="1">
    <location>
        <begin position="28"/>
        <end position="37"/>
    </location>
</feature>
<sequence>MPGPDSTPGAAPGNDSNPGPTAASEPHPTTAAIPIAPGNQQQPHKPVLGVPPEVPPRPTQRGASAPDPRTTKGRAPGESRGPALRPAVAYDYAVVSCRPRR</sequence>
<dbReference type="Proteomes" id="UP001499990">
    <property type="component" value="Unassembled WGS sequence"/>
</dbReference>
<reference evidence="3" key="1">
    <citation type="journal article" date="2019" name="Int. J. Syst. Evol. Microbiol.">
        <title>The Global Catalogue of Microorganisms (GCM) 10K type strain sequencing project: providing services to taxonomists for standard genome sequencing and annotation.</title>
        <authorList>
            <consortium name="The Broad Institute Genomics Platform"/>
            <consortium name="The Broad Institute Genome Sequencing Center for Infectious Disease"/>
            <person name="Wu L."/>
            <person name="Ma J."/>
        </authorList>
    </citation>
    <scope>NUCLEOTIDE SEQUENCE [LARGE SCALE GENOMIC DNA]</scope>
    <source>
        <strain evidence="3">JCM 9651</strain>
    </source>
</reference>
<name>A0ABP6S7T1_9ACTN</name>
<dbReference type="EMBL" id="BAAAYL010000001">
    <property type="protein sequence ID" value="GAA3370343.1"/>
    <property type="molecule type" value="Genomic_DNA"/>
</dbReference>
<protein>
    <submittedName>
        <fullName evidence="2">Uncharacterized protein</fullName>
    </submittedName>
</protein>
<organism evidence="2 3">
    <name type="scientific">Streptomyces sannanensis</name>
    <dbReference type="NCBI Taxonomy" id="285536"/>
    <lineage>
        <taxon>Bacteria</taxon>
        <taxon>Bacillati</taxon>
        <taxon>Actinomycetota</taxon>
        <taxon>Actinomycetes</taxon>
        <taxon>Kitasatosporales</taxon>
        <taxon>Streptomycetaceae</taxon>
        <taxon>Streptomyces</taxon>
    </lineage>
</organism>
<feature type="region of interest" description="Disordered" evidence="1">
    <location>
        <begin position="1"/>
        <end position="85"/>
    </location>
</feature>
<proteinExistence type="predicted"/>
<keyword evidence="3" id="KW-1185">Reference proteome</keyword>
<comment type="caution">
    <text evidence="2">The sequence shown here is derived from an EMBL/GenBank/DDBJ whole genome shotgun (WGS) entry which is preliminary data.</text>
</comment>
<evidence type="ECO:0000313" key="3">
    <source>
        <dbReference type="Proteomes" id="UP001499990"/>
    </source>
</evidence>